<dbReference type="AlphaFoldDB" id="A0A1H8QBD1"/>
<keyword evidence="4" id="KW-1185">Reference proteome</keyword>
<dbReference type="InterPro" id="IPR029052">
    <property type="entry name" value="Metallo-depent_PP-like"/>
</dbReference>
<dbReference type="SUPFAM" id="SSF56300">
    <property type="entry name" value="Metallo-dependent phosphatases"/>
    <property type="match status" value="1"/>
</dbReference>
<evidence type="ECO:0000313" key="3">
    <source>
        <dbReference type="EMBL" id="SEO51529.1"/>
    </source>
</evidence>
<comment type="similarity">
    <text evidence="1">Belongs to the metallophosphoesterase superfamily. YfcE family.</text>
</comment>
<reference evidence="3 4" key="1">
    <citation type="submission" date="2016-10" db="EMBL/GenBank/DDBJ databases">
        <authorList>
            <person name="de Groot N.N."/>
        </authorList>
    </citation>
    <scope>NUCLEOTIDE SEQUENCE [LARGE SCALE GENOMIC DNA]</scope>
    <source>
        <strain evidence="3 4">CGMCC 1.6291</strain>
    </source>
</reference>
<proteinExistence type="inferred from homology"/>
<evidence type="ECO:0000256" key="1">
    <source>
        <dbReference type="ARBA" id="ARBA00008950"/>
    </source>
</evidence>
<dbReference type="Proteomes" id="UP000199657">
    <property type="component" value="Unassembled WGS sequence"/>
</dbReference>
<dbReference type="Pfam" id="PF12850">
    <property type="entry name" value="Metallophos_2"/>
    <property type="match status" value="1"/>
</dbReference>
<organism evidence="3 4">
    <name type="scientific">Aquisalimonas asiatica</name>
    <dbReference type="NCBI Taxonomy" id="406100"/>
    <lineage>
        <taxon>Bacteria</taxon>
        <taxon>Pseudomonadati</taxon>
        <taxon>Pseudomonadota</taxon>
        <taxon>Gammaproteobacteria</taxon>
        <taxon>Chromatiales</taxon>
        <taxon>Ectothiorhodospiraceae</taxon>
        <taxon>Aquisalimonas</taxon>
    </lineage>
</organism>
<dbReference type="EMBL" id="FOEG01000001">
    <property type="protein sequence ID" value="SEO51529.1"/>
    <property type="molecule type" value="Genomic_DNA"/>
</dbReference>
<dbReference type="InterPro" id="IPR024654">
    <property type="entry name" value="Calcineurin-like_PHP_lpxH"/>
</dbReference>
<name>A0A1H8QBD1_9GAMM</name>
<dbReference type="STRING" id="406100.SAMN04488052_101473"/>
<protein>
    <recommendedName>
        <fullName evidence="2">Calcineurin-like phosphoesterase domain-containing protein</fullName>
    </recommendedName>
</protein>
<dbReference type="OrthoDB" id="9785951at2"/>
<evidence type="ECO:0000259" key="2">
    <source>
        <dbReference type="Pfam" id="PF12850"/>
    </source>
</evidence>
<evidence type="ECO:0000313" key="4">
    <source>
        <dbReference type="Proteomes" id="UP000199657"/>
    </source>
</evidence>
<dbReference type="Gene3D" id="3.60.21.10">
    <property type="match status" value="1"/>
</dbReference>
<dbReference type="RefSeq" id="WP_091639590.1">
    <property type="nucleotide sequence ID" value="NZ_FOEG01000001.1"/>
</dbReference>
<sequence>MTEAQTTRVAILADTHGFLDPRIAERVAACDHAVHAGDVGGADVLCSLNPSTSVLAIRGNNDTPDKWAESEMHFLENLPTSAQLDLPGGVLVVTHGDDGRSLSERHRHLRTQYPEARAVIYGHSHKLTMDCDETPWILNPGAAGRTRTNGGPSCLLLTCSEGEWGIEAVQLPTRKYPNRDSQRKRAQVAD</sequence>
<gene>
    <name evidence="3" type="ORF">SAMN04488052_101473</name>
</gene>
<accession>A0A1H8QBD1</accession>
<feature type="domain" description="Calcineurin-like phosphoesterase" evidence="2">
    <location>
        <begin position="8"/>
        <end position="161"/>
    </location>
</feature>